<comment type="cofactor">
    <cofactor evidence="2">
        <name>FAD</name>
        <dbReference type="ChEBI" id="CHEBI:57692"/>
    </cofactor>
</comment>
<comment type="similarity">
    <text evidence="1">Belongs to the GMC oxidoreductase family.</text>
</comment>
<reference evidence="5" key="1">
    <citation type="journal article" date="2018" name="PLoS Negl. Trop. Dis.">
        <title>An insight into the salivary gland and fat body transcriptome of Panstrongylus lignarius (Hemiptera: Heteroptera), the main vector of Chagas disease in Peru.</title>
        <authorList>
            <person name="Nevoa J.C."/>
            <person name="Mendes M.T."/>
            <person name="da Silva M.V."/>
            <person name="Soares S.C."/>
            <person name="Oliveira C.J.F."/>
            <person name="Ribeiro J.M.C."/>
        </authorList>
    </citation>
    <scope>NUCLEOTIDE SEQUENCE</scope>
</reference>
<proteinExistence type="inferred from homology"/>
<dbReference type="GO" id="GO:0050660">
    <property type="term" value="F:flavin adenine dinucleotide binding"/>
    <property type="evidence" value="ECO:0007669"/>
    <property type="project" value="InterPro"/>
</dbReference>
<evidence type="ECO:0000256" key="1">
    <source>
        <dbReference type="ARBA" id="ARBA00010790"/>
    </source>
</evidence>
<evidence type="ECO:0000256" key="2">
    <source>
        <dbReference type="PIRSR" id="PIRSR000137-2"/>
    </source>
</evidence>
<evidence type="ECO:0000256" key="3">
    <source>
        <dbReference type="SAM" id="SignalP"/>
    </source>
</evidence>
<dbReference type="AlphaFoldDB" id="A0A224XMC3"/>
<feature type="binding site" evidence="2">
    <location>
        <position position="257"/>
    </location>
    <ligand>
        <name>FAD</name>
        <dbReference type="ChEBI" id="CHEBI:57692"/>
    </ligand>
</feature>
<dbReference type="Pfam" id="PF00732">
    <property type="entry name" value="GMC_oxred_N"/>
    <property type="match status" value="1"/>
</dbReference>
<dbReference type="InterPro" id="IPR000172">
    <property type="entry name" value="GMC_OxRdtase_N"/>
</dbReference>
<dbReference type="InterPro" id="IPR012132">
    <property type="entry name" value="GMC_OxRdtase"/>
</dbReference>
<dbReference type="InterPro" id="IPR036188">
    <property type="entry name" value="FAD/NAD-bd_sf"/>
</dbReference>
<protein>
    <submittedName>
        <fullName evidence="5">Putative glucose dehydrogenase fad quinone</fullName>
    </submittedName>
</protein>
<dbReference type="SUPFAM" id="SSF51905">
    <property type="entry name" value="FAD/NAD(P)-binding domain"/>
    <property type="match status" value="1"/>
</dbReference>
<accession>A0A224XMC3</accession>
<dbReference type="PROSITE" id="PS00624">
    <property type="entry name" value="GMC_OXRED_2"/>
    <property type="match status" value="1"/>
</dbReference>
<sequence length="577" mass="64192">MLNLASLLAILASMLAMFWPEELDPLLKPRDSSSLLNSSHYINFDFIIVGAGSAGSVVANRLSAHWKVLLIEAGGPEDYYTDTPALAPTLIASKYDWNYTTTKQPHSCLNNGGYCFVSRGRVSGGSSTINGMVYCRGNPQDYQKWEEMGNPGWNYSCVLPYFLKSENSTIGTSSYHSNAGELSVSYPNFKYPITEDFIQAGREYGLPLTDYNGPNQIGVSYTQYNMREGVVRCSSSKAFLDPIRNRPNLYIFMNTLVVKVLFSEEPTRRAVGVTCVRAGRHYDVFANKDVIISAGALDTPKLLLLSGIGPRLHLQEMGISVVADLPVGNNLVDHVGVFMTFKLNTTYIDCCGEFTNRTVERYARDKTGELTAYLYQVQMFLPSGRRPTAGTSTELSIGLDKVNNSAGEGPNALILVGVTKPESVGQIRLKSKNYKDQQLINPNHFSKKIDIENLMEGMKQTLEIFRTKALKKYSPRWIVDDVPQCLPYYTEPITNQFLECYMKYQGKVTVTNHQVGTARMGNSSSNSVVDHELRVYGIKNLRIIDASIMPEIISCNTNAPCVMIGEKGSDYIINTYQ</sequence>
<feature type="signal peptide" evidence="3">
    <location>
        <begin position="1"/>
        <end position="16"/>
    </location>
</feature>
<dbReference type="InterPro" id="IPR007867">
    <property type="entry name" value="GMC_OxRtase_C"/>
</dbReference>
<dbReference type="Gene3D" id="3.30.560.10">
    <property type="entry name" value="Glucose Oxidase, domain 3"/>
    <property type="match status" value="1"/>
</dbReference>
<keyword evidence="3" id="KW-0732">Signal</keyword>
<evidence type="ECO:0000313" key="5">
    <source>
        <dbReference type="EMBL" id="JAW09159.1"/>
    </source>
</evidence>
<organism evidence="5">
    <name type="scientific">Panstrongylus lignarius</name>
    <dbReference type="NCBI Taxonomy" id="156445"/>
    <lineage>
        <taxon>Eukaryota</taxon>
        <taxon>Metazoa</taxon>
        <taxon>Ecdysozoa</taxon>
        <taxon>Arthropoda</taxon>
        <taxon>Hexapoda</taxon>
        <taxon>Insecta</taxon>
        <taxon>Pterygota</taxon>
        <taxon>Neoptera</taxon>
        <taxon>Paraneoptera</taxon>
        <taxon>Hemiptera</taxon>
        <taxon>Heteroptera</taxon>
        <taxon>Panheteroptera</taxon>
        <taxon>Cimicomorpha</taxon>
        <taxon>Reduviidae</taxon>
        <taxon>Triatominae</taxon>
        <taxon>Panstrongylus</taxon>
    </lineage>
</organism>
<dbReference type="Gene3D" id="3.50.50.60">
    <property type="entry name" value="FAD/NAD(P)-binding domain"/>
    <property type="match status" value="1"/>
</dbReference>
<dbReference type="EMBL" id="GFTR01007267">
    <property type="protein sequence ID" value="JAW09159.1"/>
    <property type="molecule type" value="Transcribed_RNA"/>
</dbReference>
<dbReference type="PANTHER" id="PTHR11552:SF227">
    <property type="entry name" value="GLUCOSE DEHYDROGENASE [FAD, QUINONE]-LIKE PROTEIN"/>
    <property type="match status" value="1"/>
</dbReference>
<feature type="chain" id="PRO_5013324948" evidence="3">
    <location>
        <begin position="17"/>
        <end position="577"/>
    </location>
</feature>
<dbReference type="PIRSF" id="PIRSF000137">
    <property type="entry name" value="Alcohol_oxidase"/>
    <property type="match status" value="1"/>
</dbReference>
<keyword evidence="2" id="KW-0285">Flavoprotein</keyword>
<feature type="binding site" evidence="2">
    <location>
        <begin position="130"/>
        <end position="133"/>
    </location>
    <ligand>
        <name>FAD</name>
        <dbReference type="ChEBI" id="CHEBI:57692"/>
    </ligand>
</feature>
<feature type="domain" description="Glucose-methanol-choline oxidoreductase N-terminal" evidence="4">
    <location>
        <begin position="295"/>
        <end position="309"/>
    </location>
</feature>
<feature type="binding site" evidence="2">
    <location>
        <position position="122"/>
    </location>
    <ligand>
        <name>FAD</name>
        <dbReference type="ChEBI" id="CHEBI:57692"/>
    </ligand>
</feature>
<name>A0A224XMC3_9HEMI</name>
<evidence type="ECO:0000259" key="4">
    <source>
        <dbReference type="PROSITE" id="PS00624"/>
    </source>
</evidence>
<dbReference type="GO" id="GO:0016614">
    <property type="term" value="F:oxidoreductase activity, acting on CH-OH group of donors"/>
    <property type="evidence" value="ECO:0007669"/>
    <property type="project" value="InterPro"/>
</dbReference>
<dbReference type="Pfam" id="PF05199">
    <property type="entry name" value="GMC_oxred_C"/>
    <property type="match status" value="1"/>
</dbReference>
<dbReference type="SUPFAM" id="SSF54373">
    <property type="entry name" value="FAD-linked reductases, C-terminal domain"/>
    <property type="match status" value="1"/>
</dbReference>
<keyword evidence="2" id="KW-0274">FAD</keyword>
<dbReference type="PANTHER" id="PTHR11552">
    <property type="entry name" value="GLUCOSE-METHANOL-CHOLINE GMC OXIDOREDUCTASE"/>
    <property type="match status" value="1"/>
</dbReference>